<evidence type="ECO:0000256" key="1">
    <source>
        <dbReference type="SAM" id="Coils"/>
    </source>
</evidence>
<keyword evidence="1" id="KW-0175">Coiled coil</keyword>
<dbReference type="AlphaFoldDB" id="A0AA42EE25"/>
<sequence>MIKILQILAVNLPLVLSTSGISLACTEVQITDSEKQKSLTGKTAEETLQSLNRDVANANQKLEKQDLQAIQESQEATQIVAEMGAKAVGDLAKMMNWEDGSPQKIALHGLIGYLSAKVGGGNTAASTLSAMGSEYINTEIANYLQQNTALTADQRNAIQQASAAGLGALIGASLGGDSNTVNQSAQMAWRTEKFNRQLHPDEMKWIKAHAKEFAEQEGLTVEEAEKRLSQQVAKGIDILWFLMLDDKVDTSAQAFLSKQSPKTFMDSQGNVQHYFVAKDNDFFESRKYASEANTYNQQQGDKFIERNLQAGIIRSAKDGFEDKVSNVYEKVKEAPSETGKAVAENIWMSAKECGKAPIDCVADVVSNMLMTGKSAVSETYHNIKGTDQENINAVYGKDVSDEMLMVSGLQLTGSATEILGAGKVAKVGGKAVVDGMGTIVEKGLNSIDLEKLSRGATLKLPDGKYTYLGDGVFEGPDKGKIINTGKVDPATGNSIYQRMNKTGSPQSEFLMISEDGKQITNVSRPENLPNLREVEIRWQKSETDVAKLLGNNYSSQVSYLNGKEVPHGTPGSVRLDFSNKSDVAVEVKNYDIHSNRSALVKIIAKQAIERQNHIPKGMSQEVYIDLRGQSYSNKDLIDIRNKIILNSNGVLDKRNIHFMENEK</sequence>
<feature type="chain" id="PRO_5041222660" evidence="2">
    <location>
        <begin position="25"/>
        <end position="663"/>
    </location>
</feature>
<dbReference type="RefSeq" id="WP_404858370.1">
    <property type="nucleotide sequence ID" value="NZ_JBJDTL010000005.1"/>
</dbReference>
<dbReference type="Proteomes" id="UP001148834">
    <property type="component" value="Unassembled WGS sequence"/>
</dbReference>
<protein>
    <submittedName>
        <fullName evidence="3">DUF637 domain-containing protein</fullName>
    </submittedName>
</protein>
<keyword evidence="2" id="KW-0732">Signal</keyword>
<organism evidence="3 4">
    <name type="scientific">Glaesserella parasuis</name>
    <name type="common">Haemophilus parasuis</name>
    <dbReference type="NCBI Taxonomy" id="738"/>
    <lineage>
        <taxon>Bacteria</taxon>
        <taxon>Pseudomonadati</taxon>
        <taxon>Pseudomonadota</taxon>
        <taxon>Gammaproteobacteria</taxon>
        <taxon>Pasteurellales</taxon>
        <taxon>Pasteurellaceae</taxon>
        <taxon>Glaesserella</taxon>
    </lineage>
</organism>
<evidence type="ECO:0000313" key="4">
    <source>
        <dbReference type="Proteomes" id="UP001148834"/>
    </source>
</evidence>
<reference evidence="3" key="1">
    <citation type="submission" date="2022-09" db="EMBL/GenBank/DDBJ databases">
        <title>Molecular characterization of Glaesserella parasuis strains circulating in commercial swine farms using whole-genome sequencing.</title>
        <authorList>
            <person name="Mugabi R."/>
            <person name="Clavijo M."/>
            <person name="Li G."/>
        </authorList>
    </citation>
    <scope>NUCLEOTIDE SEQUENCE</scope>
    <source>
        <strain evidence="3">0435-53</strain>
    </source>
</reference>
<comment type="caution">
    <text evidence="3">The sequence shown here is derived from an EMBL/GenBank/DDBJ whole genome shotgun (WGS) entry which is preliminary data.</text>
</comment>
<feature type="signal peptide" evidence="2">
    <location>
        <begin position="1"/>
        <end position="24"/>
    </location>
</feature>
<feature type="coiled-coil region" evidence="1">
    <location>
        <begin position="41"/>
        <end position="75"/>
    </location>
</feature>
<accession>A0AA42EE25</accession>
<evidence type="ECO:0000256" key="2">
    <source>
        <dbReference type="SAM" id="SignalP"/>
    </source>
</evidence>
<dbReference type="EMBL" id="JAODIR010000097">
    <property type="protein sequence ID" value="MDD2169120.1"/>
    <property type="molecule type" value="Genomic_DNA"/>
</dbReference>
<gene>
    <name evidence="3" type="ORF">N5925_11190</name>
</gene>
<dbReference type="PROSITE" id="PS51257">
    <property type="entry name" value="PROKAR_LIPOPROTEIN"/>
    <property type="match status" value="1"/>
</dbReference>
<evidence type="ECO:0000313" key="3">
    <source>
        <dbReference type="EMBL" id="MDD2169120.1"/>
    </source>
</evidence>
<proteinExistence type="predicted"/>
<name>A0AA42EE25_GLAPU</name>